<feature type="transmembrane region" description="Helical" evidence="1">
    <location>
        <begin position="21"/>
        <end position="41"/>
    </location>
</feature>
<name>A0A9X2BXP1_9BURK</name>
<dbReference type="Proteomes" id="UP001139353">
    <property type="component" value="Unassembled WGS sequence"/>
</dbReference>
<feature type="transmembrane region" description="Helical" evidence="1">
    <location>
        <begin position="137"/>
        <end position="157"/>
    </location>
</feature>
<keyword evidence="1" id="KW-0812">Transmembrane</keyword>
<keyword evidence="4" id="KW-1185">Reference proteome</keyword>
<evidence type="ECO:0000313" key="3">
    <source>
        <dbReference type="EMBL" id="MCK9684617.1"/>
    </source>
</evidence>
<organism evidence="3 4">
    <name type="scientific">Scleromatobacter humisilvae</name>
    <dbReference type="NCBI Taxonomy" id="2897159"/>
    <lineage>
        <taxon>Bacteria</taxon>
        <taxon>Pseudomonadati</taxon>
        <taxon>Pseudomonadota</taxon>
        <taxon>Betaproteobacteria</taxon>
        <taxon>Burkholderiales</taxon>
        <taxon>Sphaerotilaceae</taxon>
        <taxon>Scleromatobacter</taxon>
    </lineage>
</organism>
<gene>
    <name evidence="3" type="ORF">LPC04_02730</name>
</gene>
<feature type="transmembrane region" description="Helical" evidence="1">
    <location>
        <begin position="104"/>
        <end position="125"/>
    </location>
</feature>
<feature type="transmembrane region" description="Helical" evidence="1">
    <location>
        <begin position="163"/>
        <end position="186"/>
    </location>
</feature>
<accession>A0A9X2BXP1</accession>
<evidence type="ECO:0000313" key="4">
    <source>
        <dbReference type="Proteomes" id="UP001139353"/>
    </source>
</evidence>
<keyword evidence="1" id="KW-1133">Transmembrane helix</keyword>
<dbReference type="EMBL" id="JAJLJH010000001">
    <property type="protein sequence ID" value="MCK9684617.1"/>
    <property type="molecule type" value="Genomic_DNA"/>
</dbReference>
<dbReference type="AlphaFoldDB" id="A0A9X2BXP1"/>
<evidence type="ECO:0000256" key="1">
    <source>
        <dbReference type="SAM" id="Phobius"/>
    </source>
</evidence>
<keyword evidence="1" id="KW-0472">Membrane</keyword>
<dbReference type="InterPro" id="IPR025196">
    <property type="entry name" value="DUF4126"/>
</dbReference>
<evidence type="ECO:0000259" key="2">
    <source>
        <dbReference type="Pfam" id="PF13548"/>
    </source>
</evidence>
<protein>
    <submittedName>
        <fullName evidence="3">DUF4126 domain-containing protein</fullName>
    </submittedName>
</protein>
<reference evidence="3" key="1">
    <citation type="submission" date="2021-11" db="EMBL/GenBank/DDBJ databases">
        <title>BS-T2-15 a new species belonging to the Comamonadaceae family isolated from the soil of a French oak forest.</title>
        <authorList>
            <person name="Mieszkin S."/>
            <person name="Alain K."/>
        </authorList>
    </citation>
    <scope>NUCLEOTIDE SEQUENCE</scope>
    <source>
        <strain evidence="3">BS-T2-15</strain>
    </source>
</reference>
<sequence length="202" mass="20578">MPSDTTHLIALAAALGWASGLRLWAVLLLTGGAGALGWITLPPGLHVLENPLVLTAAGVMAAVEFLVDKIPALDSIWDALQTLVRIPGGAALAAGVFGGDDATWVAVAAVLGAALAANSHVAKASVRAAVNTSPEPFSNIALSLIGDATVPAVLWLATAHPVALLVVVAIAVLLMATTTLLLVRFLRGVVGRLRRRFSPSTP</sequence>
<feature type="domain" description="DUF4126" evidence="2">
    <location>
        <begin position="9"/>
        <end position="176"/>
    </location>
</feature>
<proteinExistence type="predicted"/>
<dbReference type="RefSeq" id="WP_275680644.1">
    <property type="nucleotide sequence ID" value="NZ_JAJLJH010000001.1"/>
</dbReference>
<comment type="caution">
    <text evidence="3">The sequence shown here is derived from an EMBL/GenBank/DDBJ whole genome shotgun (WGS) entry which is preliminary data.</text>
</comment>
<dbReference type="Pfam" id="PF13548">
    <property type="entry name" value="DUF4126"/>
    <property type="match status" value="1"/>
</dbReference>